<dbReference type="InParanoid" id="A0A7N2MVP6"/>
<accession>A0A7N2MVP6</accession>
<dbReference type="EMBL" id="LRBV02000010">
    <property type="status" value="NOT_ANNOTATED_CDS"/>
    <property type="molecule type" value="Genomic_DNA"/>
</dbReference>
<name>A0A7N2MVP6_QUELO</name>
<keyword evidence="3" id="KW-1185">Reference proteome</keyword>
<feature type="domain" description="Reverse transcriptase zinc-binding" evidence="1">
    <location>
        <begin position="38"/>
        <end position="134"/>
    </location>
</feature>
<dbReference type="EnsemblPlants" id="QL10p055856:mrna">
    <property type="protein sequence ID" value="QL10p055856:mrna:CDS:1"/>
    <property type="gene ID" value="QL10p055856"/>
</dbReference>
<proteinExistence type="predicted"/>
<evidence type="ECO:0000259" key="1">
    <source>
        <dbReference type="Pfam" id="PF13966"/>
    </source>
</evidence>
<evidence type="ECO:0000313" key="2">
    <source>
        <dbReference type="EnsemblPlants" id="QL10p055856:mrna:CDS:1"/>
    </source>
</evidence>
<dbReference type="Proteomes" id="UP000594261">
    <property type="component" value="Chromosome 10"/>
</dbReference>
<dbReference type="Pfam" id="PF13966">
    <property type="entry name" value="zf-RVT"/>
    <property type="match status" value="1"/>
</dbReference>
<protein>
    <recommendedName>
        <fullName evidence="1">Reverse transcriptase zinc-binding domain-containing protein</fullName>
    </recommendedName>
</protein>
<dbReference type="Gramene" id="QL10p055856:mrna">
    <property type="protein sequence ID" value="QL10p055856:mrna:CDS:1"/>
    <property type="gene ID" value="QL10p055856"/>
</dbReference>
<sequence length="215" mass="24456">MIQRFFSLDDAKAILSIPLNIKLPGDRLVWAYTPKVNFTVRSAYKLAVDLGIGNTSGGASNVENAKIFWKTIWRLNIPNKVKSFAWKASKDILPTKANLCRRKVLIDPVCEACEAGIESSAHIFWECDKACEVWQLSGLTFDTHRLVFPKFVDLLWHLKFSQRVGDDTLELVLMIAWNIWYNLYTTPLRHGRMHMWLDLDPTSGMVVSKGRGSVG</sequence>
<reference evidence="2" key="2">
    <citation type="submission" date="2021-01" db="UniProtKB">
        <authorList>
            <consortium name="EnsemblPlants"/>
        </authorList>
    </citation>
    <scope>IDENTIFICATION</scope>
</reference>
<evidence type="ECO:0000313" key="3">
    <source>
        <dbReference type="Proteomes" id="UP000594261"/>
    </source>
</evidence>
<dbReference type="AlphaFoldDB" id="A0A7N2MVP6"/>
<reference evidence="2 3" key="1">
    <citation type="journal article" date="2016" name="G3 (Bethesda)">
        <title>First Draft Assembly and Annotation of the Genome of a California Endemic Oak Quercus lobata Nee (Fagaceae).</title>
        <authorList>
            <person name="Sork V.L."/>
            <person name="Fitz-Gibbon S.T."/>
            <person name="Puiu D."/>
            <person name="Crepeau M."/>
            <person name="Gugger P.F."/>
            <person name="Sherman R."/>
            <person name="Stevens K."/>
            <person name="Langley C.H."/>
            <person name="Pellegrini M."/>
            <person name="Salzberg S.L."/>
        </authorList>
    </citation>
    <scope>NUCLEOTIDE SEQUENCE [LARGE SCALE GENOMIC DNA]</scope>
    <source>
        <strain evidence="2 3">cv. SW786</strain>
    </source>
</reference>
<organism evidence="2 3">
    <name type="scientific">Quercus lobata</name>
    <name type="common">Valley oak</name>
    <dbReference type="NCBI Taxonomy" id="97700"/>
    <lineage>
        <taxon>Eukaryota</taxon>
        <taxon>Viridiplantae</taxon>
        <taxon>Streptophyta</taxon>
        <taxon>Embryophyta</taxon>
        <taxon>Tracheophyta</taxon>
        <taxon>Spermatophyta</taxon>
        <taxon>Magnoliopsida</taxon>
        <taxon>eudicotyledons</taxon>
        <taxon>Gunneridae</taxon>
        <taxon>Pentapetalae</taxon>
        <taxon>rosids</taxon>
        <taxon>fabids</taxon>
        <taxon>Fagales</taxon>
        <taxon>Fagaceae</taxon>
        <taxon>Quercus</taxon>
    </lineage>
</organism>
<dbReference type="InterPro" id="IPR026960">
    <property type="entry name" value="RVT-Znf"/>
</dbReference>